<dbReference type="AlphaFoldDB" id="A0A183TYZ7"/>
<protein>
    <submittedName>
        <fullName evidence="3">OTU domain-containing protein</fullName>
    </submittedName>
</protein>
<evidence type="ECO:0000313" key="3">
    <source>
        <dbReference type="WBParaSite" id="TCNE_0000146601-mRNA-1"/>
    </source>
</evidence>
<reference evidence="1 2" key="2">
    <citation type="submission" date="2018-11" db="EMBL/GenBank/DDBJ databases">
        <authorList>
            <consortium name="Pathogen Informatics"/>
        </authorList>
    </citation>
    <scope>NUCLEOTIDE SEQUENCE [LARGE SCALE GENOMIC DNA]</scope>
</reference>
<dbReference type="EMBL" id="UYWY01001116">
    <property type="protein sequence ID" value="VDM26221.1"/>
    <property type="molecule type" value="Genomic_DNA"/>
</dbReference>
<evidence type="ECO:0000313" key="1">
    <source>
        <dbReference type="EMBL" id="VDM26221.1"/>
    </source>
</evidence>
<proteinExistence type="predicted"/>
<accession>A0A183TYZ7</accession>
<keyword evidence="2" id="KW-1185">Reference proteome</keyword>
<dbReference type="WBParaSite" id="TCNE_0000146601-mRNA-1">
    <property type="protein sequence ID" value="TCNE_0000146601-mRNA-1"/>
    <property type="gene ID" value="TCNE_0000146601"/>
</dbReference>
<reference evidence="3" key="1">
    <citation type="submission" date="2016-06" db="UniProtKB">
        <authorList>
            <consortium name="WormBaseParasite"/>
        </authorList>
    </citation>
    <scope>IDENTIFICATION</scope>
</reference>
<dbReference type="Proteomes" id="UP000050794">
    <property type="component" value="Unassembled WGS sequence"/>
</dbReference>
<gene>
    <name evidence="1" type="ORF">TCNE_LOCUS1467</name>
</gene>
<organism evidence="2 3">
    <name type="scientific">Toxocara canis</name>
    <name type="common">Canine roundworm</name>
    <dbReference type="NCBI Taxonomy" id="6265"/>
    <lineage>
        <taxon>Eukaryota</taxon>
        <taxon>Metazoa</taxon>
        <taxon>Ecdysozoa</taxon>
        <taxon>Nematoda</taxon>
        <taxon>Chromadorea</taxon>
        <taxon>Rhabditida</taxon>
        <taxon>Spirurina</taxon>
        <taxon>Ascaridomorpha</taxon>
        <taxon>Ascaridoidea</taxon>
        <taxon>Toxocaridae</taxon>
        <taxon>Toxocara</taxon>
    </lineage>
</organism>
<name>A0A183TYZ7_TOXCA</name>
<dbReference type="Gene3D" id="3.90.70.80">
    <property type="match status" value="1"/>
</dbReference>
<sequence>MSRNMQSEDVEHLCDVCYSKNALIHHSFVKLPMCARVYSLIVMLKRFEYGGKFASGCKRIDQIGIPLRIYLNKSIVSGTRTENGEHKRDDVIVMEERPKRIECQRDIKQDESGDQVGRAPPAIVSGCKRHCDGEFEEIMSEEETDDSNYASSELSDQRQLLKEGDAASHNAGSTSKEQFIRKQIRNHLGETYQRAQIDDYPAADCHFNHMNGSVCAQSVSEDGKELEEVGKKTTERMRLGGNDTNRKVDDGSQFLSIARECSADSDHTIHCGMHLGYSQADLGRTFEPHEHSSKSRLWLEENNWPTNDSLQMDVKVRQKKASSEKEKTQGTFKEKLIEVVDETSFASVEEVSSDMFPCFDRLSIRIFQIGGASLSACNVLFSPPSVAFLCRARSIFGLRRAGLSERSRLFASFTRTLKCIRFDSRPTETAAVCSDGNCLFRAISFLLTEGDEEQHMTIRTKVVNDSGRVVCYSLQYFKIFFGCCRGDGQG</sequence>
<evidence type="ECO:0000313" key="2">
    <source>
        <dbReference type="Proteomes" id="UP000050794"/>
    </source>
</evidence>